<dbReference type="RefSeq" id="XP_007372039.1">
    <property type="nucleotide sequence ID" value="XM_007371977.1"/>
</dbReference>
<dbReference type="OrthoDB" id="7785529at2759"/>
<dbReference type="eggNOG" id="ENOG502QTQN">
    <property type="taxonomic scope" value="Eukaryota"/>
</dbReference>
<feature type="domain" description="Arrestin-like N-terminal" evidence="2">
    <location>
        <begin position="43"/>
        <end position="155"/>
    </location>
</feature>
<keyword evidence="4" id="KW-1185">Reference proteome</keyword>
<dbReference type="InterPro" id="IPR014756">
    <property type="entry name" value="Ig_E-set"/>
</dbReference>
<dbReference type="InterPro" id="IPR050357">
    <property type="entry name" value="Arrestin_domain-protein"/>
</dbReference>
<dbReference type="GO" id="GO:0005829">
    <property type="term" value="C:cytosol"/>
    <property type="evidence" value="ECO:0007669"/>
    <property type="project" value="TreeGrafter"/>
</dbReference>
<dbReference type="GO" id="GO:0030674">
    <property type="term" value="F:protein-macromolecule adaptor activity"/>
    <property type="evidence" value="ECO:0007669"/>
    <property type="project" value="TreeGrafter"/>
</dbReference>
<dbReference type="HOGENOM" id="CLU_1691059_0_0_1"/>
<dbReference type="InterPro" id="IPR014752">
    <property type="entry name" value="Arrestin-like_C"/>
</dbReference>
<dbReference type="PANTHER" id="PTHR11188">
    <property type="entry name" value="ARRESTIN DOMAIN CONTAINING PROTEIN"/>
    <property type="match status" value="1"/>
</dbReference>
<name>G3AGV4_SPAPN</name>
<dbReference type="GeneID" id="18872144"/>
<evidence type="ECO:0000313" key="3">
    <source>
        <dbReference type="EMBL" id="EGW34627.1"/>
    </source>
</evidence>
<dbReference type="Pfam" id="PF00339">
    <property type="entry name" value="Arrestin_N"/>
    <property type="match status" value="1"/>
</dbReference>
<dbReference type="PANTHER" id="PTHR11188:SF161">
    <property type="entry name" value="PH-RESPONSE REGULATOR PROTEIN PALF_RIM8"/>
    <property type="match status" value="1"/>
</dbReference>
<gene>
    <name evidence="3" type="ORF">SPAPADRAFT_57673</name>
</gene>
<proteinExistence type="predicted"/>
<dbReference type="STRING" id="619300.G3AGV4"/>
<organism evidence="4">
    <name type="scientific">Spathaspora passalidarum (strain NRRL Y-27907 / 11-Y1)</name>
    <dbReference type="NCBI Taxonomy" id="619300"/>
    <lineage>
        <taxon>Eukaryota</taxon>
        <taxon>Fungi</taxon>
        <taxon>Dikarya</taxon>
        <taxon>Ascomycota</taxon>
        <taxon>Saccharomycotina</taxon>
        <taxon>Pichiomycetes</taxon>
        <taxon>Debaryomycetaceae</taxon>
        <taxon>Spathaspora</taxon>
    </lineage>
</organism>
<dbReference type="InterPro" id="IPR011021">
    <property type="entry name" value="Arrestin-like_N"/>
</dbReference>
<reference evidence="3 4" key="1">
    <citation type="journal article" date="2011" name="Proc. Natl. Acad. Sci. U.S.A.">
        <title>Comparative genomics of xylose-fermenting fungi for enhanced biofuel production.</title>
        <authorList>
            <person name="Wohlbach D.J."/>
            <person name="Kuo A."/>
            <person name="Sato T.K."/>
            <person name="Potts K.M."/>
            <person name="Salamov A.A."/>
            <person name="LaButti K.M."/>
            <person name="Sun H."/>
            <person name="Clum A."/>
            <person name="Pangilinan J.L."/>
            <person name="Lindquist E.A."/>
            <person name="Lucas S."/>
            <person name="Lapidus A."/>
            <person name="Jin M."/>
            <person name="Gunawan C."/>
            <person name="Balan V."/>
            <person name="Dale B.E."/>
            <person name="Jeffries T.W."/>
            <person name="Zinkel R."/>
            <person name="Barry K.W."/>
            <person name="Grigoriev I.V."/>
            <person name="Gasch A.P."/>
        </authorList>
    </citation>
    <scope>NUCLEOTIDE SEQUENCE [LARGE SCALE GENOMIC DNA]</scope>
    <source>
        <strain evidence="4">NRRL Y-27907 / 11-Y1</strain>
    </source>
</reference>
<dbReference type="Proteomes" id="UP000000709">
    <property type="component" value="Unassembled WGS sequence"/>
</dbReference>
<accession>G3AGV4</accession>
<evidence type="ECO:0000313" key="4">
    <source>
        <dbReference type="Proteomes" id="UP000000709"/>
    </source>
</evidence>
<evidence type="ECO:0000256" key="1">
    <source>
        <dbReference type="ARBA" id="ARBA00040066"/>
    </source>
</evidence>
<dbReference type="InParanoid" id="G3AGV4"/>
<dbReference type="SUPFAM" id="SSF81296">
    <property type="entry name" value="E set domains"/>
    <property type="match status" value="1"/>
</dbReference>
<dbReference type="GO" id="GO:0031625">
    <property type="term" value="F:ubiquitin protein ligase binding"/>
    <property type="evidence" value="ECO:0007669"/>
    <property type="project" value="TreeGrafter"/>
</dbReference>
<dbReference type="AlphaFoldDB" id="G3AGV4"/>
<protein>
    <recommendedName>
        <fullName evidence="1">pH-response regulator protein palF/RIM8</fullName>
    </recommendedName>
</protein>
<sequence length="156" mass="17612">MRKAVSRILPKQKPYESASTLLSTSTSTSSNFKIDFHSIDDFYIQLDNPHQIWLPGDEVPGQIVLITKKNLANIVITLSLIGFIKINASSQSKLRPIKHTLFDHTIKIYGEEETSNADFNNGLFKGEHVFPFIVKLPNKRIFTSIDFGKGSINYTL</sequence>
<dbReference type="Gene3D" id="2.60.40.640">
    <property type="match status" value="1"/>
</dbReference>
<evidence type="ECO:0000259" key="2">
    <source>
        <dbReference type="Pfam" id="PF00339"/>
    </source>
</evidence>
<dbReference type="GO" id="GO:0005886">
    <property type="term" value="C:plasma membrane"/>
    <property type="evidence" value="ECO:0007669"/>
    <property type="project" value="TreeGrafter"/>
</dbReference>
<feature type="non-terminal residue" evidence="3">
    <location>
        <position position="156"/>
    </location>
</feature>
<dbReference type="EMBL" id="GL996499">
    <property type="protein sequence ID" value="EGW34627.1"/>
    <property type="molecule type" value="Genomic_DNA"/>
</dbReference>
<dbReference type="GO" id="GO:0070086">
    <property type="term" value="P:ubiquitin-dependent endocytosis"/>
    <property type="evidence" value="ECO:0007669"/>
    <property type="project" value="TreeGrafter"/>
</dbReference>
<dbReference type="KEGG" id="spaa:SPAPADRAFT_57673"/>